<accession>A0A7I9VME2</accession>
<dbReference type="EMBL" id="BJTG01000005">
    <property type="protein sequence ID" value="GEJ57575.1"/>
    <property type="molecule type" value="Genomic_DNA"/>
</dbReference>
<evidence type="ECO:0000256" key="5">
    <source>
        <dbReference type="ARBA" id="ARBA00022833"/>
    </source>
</evidence>
<evidence type="ECO:0000259" key="7">
    <source>
        <dbReference type="PROSITE" id="PS50860"/>
    </source>
</evidence>
<keyword evidence="9" id="KW-1185">Reference proteome</keyword>
<dbReference type="GO" id="GO:0006419">
    <property type="term" value="P:alanyl-tRNA aminoacylation"/>
    <property type="evidence" value="ECO:0007669"/>
    <property type="project" value="InterPro"/>
</dbReference>
<sequence length="392" mass="40949">MTERLDLADPYLARFDADVVAERTLGGRPAVVLSRTAFYPEGGGQPADHGAIGGVRVVDVQRVGEEILHALEGPAPRGRVVGEVDWPRRFDHMQQHHGQHLLSAAFERALGARTVSFHLGVETCTIDLDVPLDRLRPAALADVEREANSHVWRDLPVTVAELSPEELARLPLRKEPTKGTRVVTVEGVDHSPCGGTHPRRTGEVGAIAVLGAQKWGAGARVEFACGGRVVALLHRDAARLAEAAAALRCAPAEAPAAAARLAAEALQRRKDLDRLAVAAAATEAERLALREGALAEELAPPAGADAAGYLRAVAQALAGRGRTALLAARGEGRALLCFARPKGPGPDLGALLRQAVALLGGKGGGAPELAQGGGPELEKLGEALALARSLLE</sequence>
<evidence type="ECO:0000313" key="8">
    <source>
        <dbReference type="EMBL" id="GEJ57575.1"/>
    </source>
</evidence>
<dbReference type="GO" id="GO:0005524">
    <property type="term" value="F:ATP binding"/>
    <property type="evidence" value="ECO:0007669"/>
    <property type="project" value="InterPro"/>
</dbReference>
<evidence type="ECO:0000256" key="2">
    <source>
        <dbReference type="ARBA" id="ARBA00004496"/>
    </source>
</evidence>
<dbReference type="Gene3D" id="3.10.310.40">
    <property type="match status" value="1"/>
</dbReference>
<dbReference type="Gene3D" id="2.40.30.130">
    <property type="match status" value="1"/>
</dbReference>
<dbReference type="AlphaFoldDB" id="A0A7I9VME2"/>
<dbReference type="GO" id="GO:0002161">
    <property type="term" value="F:aminoacyl-tRNA deacylase activity"/>
    <property type="evidence" value="ECO:0007669"/>
    <property type="project" value="UniProtKB-ARBA"/>
</dbReference>
<evidence type="ECO:0000313" key="9">
    <source>
        <dbReference type="Proteomes" id="UP000503640"/>
    </source>
</evidence>
<evidence type="ECO:0000256" key="1">
    <source>
        <dbReference type="ARBA" id="ARBA00001947"/>
    </source>
</evidence>
<dbReference type="PANTHER" id="PTHR43462:SF1">
    <property type="entry name" value="ALANYL-TRNA EDITING PROTEIN AARSD1"/>
    <property type="match status" value="1"/>
</dbReference>
<keyword evidence="5" id="KW-0862">Zinc</keyword>
<organism evidence="8 9">
    <name type="scientific">Anaeromyxobacter diazotrophicus</name>
    <dbReference type="NCBI Taxonomy" id="2590199"/>
    <lineage>
        <taxon>Bacteria</taxon>
        <taxon>Pseudomonadati</taxon>
        <taxon>Myxococcota</taxon>
        <taxon>Myxococcia</taxon>
        <taxon>Myxococcales</taxon>
        <taxon>Cystobacterineae</taxon>
        <taxon>Anaeromyxobacteraceae</taxon>
        <taxon>Anaeromyxobacter</taxon>
    </lineage>
</organism>
<evidence type="ECO:0000256" key="4">
    <source>
        <dbReference type="ARBA" id="ARBA00022723"/>
    </source>
</evidence>
<dbReference type="GO" id="GO:0003676">
    <property type="term" value="F:nucleic acid binding"/>
    <property type="evidence" value="ECO:0007669"/>
    <property type="project" value="InterPro"/>
</dbReference>
<dbReference type="Proteomes" id="UP000503640">
    <property type="component" value="Unassembled WGS sequence"/>
</dbReference>
<dbReference type="GO" id="GO:0005737">
    <property type="term" value="C:cytoplasm"/>
    <property type="evidence" value="ECO:0007669"/>
    <property type="project" value="UniProtKB-SubCell"/>
</dbReference>
<dbReference type="SMART" id="SM00863">
    <property type="entry name" value="tRNA_SAD"/>
    <property type="match status" value="1"/>
</dbReference>
<dbReference type="RefSeq" id="WP_176065278.1">
    <property type="nucleotide sequence ID" value="NZ_BJTG01000005.1"/>
</dbReference>
<dbReference type="Pfam" id="PF02272">
    <property type="entry name" value="DHHA1"/>
    <property type="match status" value="1"/>
</dbReference>
<dbReference type="Pfam" id="PF01411">
    <property type="entry name" value="tRNA-synt_2c"/>
    <property type="match status" value="1"/>
</dbReference>
<dbReference type="Pfam" id="PF07973">
    <property type="entry name" value="tRNA_SAD"/>
    <property type="match status" value="1"/>
</dbReference>
<evidence type="ECO:0000256" key="3">
    <source>
        <dbReference type="ARBA" id="ARBA00017959"/>
    </source>
</evidence>
<comment type="caution">
    <text evidence="8">The sequence shown here is derived from an EMBL/GenBank/DDBJ whole genome shotgun (WGS) entry which is preliminary data.</text>
</comment>
<comment type="cofactor">
    <cofactor evidence="1">
        <name>Zn(2+)</name>
        <dbReference type="ChEBI" id="CHEBI:29105"/>
    </cofactor>
</comment>
<dbReference type="InterPro" id="IPR009000">
    <property type="entry name" value="Transl_B-barrel_sf"/>
</dbReference>
<keyword evidence="4" id="KW-0479">Metal-binding</keyword>
<dbReference type="PROSITE" id="PS50860">
    <property type="entry name" value="AA_TRNA_LIGASE_II_ALA"/>
    <property type="match status" value="1"/>
</dbReference>
<name>A0A7I9VME2_9BACT</name>
<comment type="subcellular location">
    <subcellularLocation>
        <location evidence="2">Cytoplasm</location>
    </subcellularLocation>
</comment>
<dbReference type="SUPFAM" id="SSF55186">
    <property type="entry name" value="ThrRS/AlaRS common domain"/>
    <property type="match status" value="1"/>
</dbReference>
<dbReference type="InterPro" id="IPR003156">
    <property type="entry name" value="DHHA1_dom"/>
</dbReference>
<protein>
    <recommendedName>
        <fullName evidence="3">Alanine--tRNA ligase</fullName>
    </recommendedName>
    <alternativeName>
        <fullName evidence="6">Alanyl-tRNA synthetase</fullName>
    </alternativeName>
</protein>
<dbReference type="GO" id="GO:0004813">
    <property type="term" value="F:alanine-tRNA ligase activity"/>
    <property type="evidence" value="ECO:0007669"/>
    <property type="project" value="InterPro"/>
</dbReference>
<dbReference type="InterPro" id="IPR051335">
    <property type="entry name" value="Alanyl-tRNA_Editing_Enzymes"/>
</dbReference>
<dbReference type="InterPro" id="IPR012947">
    <property type="entry name" value="tRNA_SAD"/>
</dbReference>
<proteinExistence type="predicted"/>
<feature type="domain" description="Alanyl-transfer RNA synthetases family profile" evidence="7">
    <location>
        <begin position="1"/>
        <end position="235"/>
    </location>
</feature>
<dbReference type="GO" id="GO:0046872">
    <property type="term" value="F:metal ion binding"/>
    <property type="evidence" value="ECO:0007669"/>
    <property type="project" value="UniProtKB-KW"/>
</dbReference>
<dbReference type="InterPro" id="IPR018165">
    <property type="entry name" value="Ala-tRNA-synth_IIc_core"/>
</dbReference>
<evidence type="ECO:0000256" key="6">
    <source>
        <dbReference type="ARBA" id="ARBA00032577"/>
    </source>
</evidence>
<dbReference type="SUPFAM" id="SSF50447">
    <property type="entry name" value="Translation proteins"/>
    <property type="match status" value="1"/>
</dbReference>
<reference evidence="9" key="1">
    <citation type="journal article" date="2020" name="Appl. Environ. Microbiol.">
        <title>Diazotrophic Anaeromyxobacter Isolates from Soils.</title>
        <authorList>
            <person name="Masuda Y."/>
            <person name="Yamanaka H."/>
            <person name="Xu Z.X."/>
            <person name="Shiratori Y."/>
            <person name="Aono T."/>
            <person name="Amachi S."/>
            <person name="Senoo K."/>
            <person name="Itoh H."/>
        </authorList>
    </citation>
    <scope>NUCLEOTIDE SEQUENCE [LARGE SCALE GENOMIC DNA]</scope>
    <source>
        <strain evidence="9">R267</strain>
    </source>
</reference>
<dbReference type="PANTHER" id="PTHR43462">
    <property type="entry name" value="ALANYL-TRNA EDITING PROTEIN"/>
    <property type="match status" value="1"/>
</dbReference>
<dbReference type="Gene3D" id="3.30.980.10">
    <property type="entry name" value="Threonyl-trna Synthetase, Chain A, domain 2"/>
    <property type="match status" value="1"/>
</dbReference>
<dbReference type="InterPro" id="IPR018164">
    <property type="entry name" value="Ala-tRNA-synth_IIc_N"/>
</dbReference>
<dbReference type="InterPro" id="IPR018163">
    <property type="entry name" value="Thr/Ala-tRNA-synth_IIc_edit"/>
</dbReference>
<gene>
    <name evidence="8" type="ORF">AMYX_23160</name>
</gene>